<accession>A0A494VYK1</accession>
<keyword evidence="2" id="KW-1185">Reference proteome</keyword>
<evidence type="ECO:0000313" key="1">
    <source>
        <dbReference type="EMBL" id="AYL96593.1"/>
    </source>
</evidence>
<dbReference type="KEGG" id="muh:HYN43_015365"/>
<gene>
    <name evidence="1" type="ORF">HYN43_015365</name>
</gene>
<dbReference type="Proteomes" id="UP000270046">
    <property type="component" value="Chromosome"/>
</dbReference>
<dbReference type="EMBL" id="CP032869">
    <property type="protein sequence ID" value="AYL96593.1"/>
    <property type="molecule type" value="Genomic_DNA"/>
</dbReference>
<reference evidence="1 2" key="1">
    <citation type="submission" date="2018-10" db="EMBL/GenBank/DDBJ databases">
        <title>Genome sequencing of Mucilaginibacter sp. HYN0043.</title>
        <authorList>
            <person name="Kim M."/>
            <person name="Yi H."/>
        </authorList>
    </citation>
    <scope>NUCLEOTIDE SEQUENCE [LARGE SCALE GENOMIC DNA]</scope>
    <source>
        <strain evidence="1 2">HYN0043</strain>
    </source>
</reference>
<evidence type="ECO:0000313" key="2">
    <source>
        <dbReference type="Proteomes" id="UP000270046"/>
    </source>
</evidence>
<proteinExistence type="predicted"/>
<dbReference type="AlphaFoldDB" id="A0A494VYK1"/>
<name>A0A494VYK1_9SPHI</name>
<dbReference type="OrthoDB" id="792039at2"/>
<sequence length="266" mass="29680">MSTVLFKLFFMKKIKLLFLIAIISQLFFACKKDGQLMEAKSYGSFYISSTTTTEIGNLLIDVDGKVTDTLKAPVDNTIIKAYIGNRKIKIYQPGKANDPIVDTIFNIKDNSLKLNFLYTGDLKIIGGGYDGTMKPARGNSLVQFVNLENSLPPLLNMKIYEIYYNDAGDYFSLETATINGITKTGFSSYIELSPPKHIDDGFGGYYYEIYNAATNEKLVDLFTDFPTLQFEAGNPFFVPNKVVSLGIVRDPSGLLSTTVIYETEIK</sequence>
<organism evidence="1 2">
    <name type="scientific">Mucilaginibacter celer</name>
    <dbReference type="NCBI Taxonomy" id="2305508"/>
    <lineage>
        <taxon>Bacteria</taxon>
        <taxon>Pseudomonadati</taxon>
        <taxon>Bacteroidota</taxon>
        <taxon>Sphingobacteriia</taxon>
        <taxon>Sphingobacteriales</taxon>
        <taxon>Sphingobacteriaceae</taxon>
        <taxon>Mucilaginibacter</taxon>
    </lineage>
</organism>
<protein>
    <recommendedName>
        <fullName evidence="3">DUF4397 domain-containing protein</fullName>
    </recommendedName>
</protein>
<evidence type="ECO:0008006" key="3">
    <source>
        <dbReference type="Google" id="ProtNLM"/>
    </source>
</evidence>
<dbReference type="PROSITE" id="PS51257">
    <property type="entry name" value="PROKAR_LIPOPROTEIN"/>
    <property type="match status" value="1"/>
</dbReference>